<keyword evidence="4" id="KW-1185">Reference proteome</keyword>
<name>A0A0Q3VG06_9BACI</name>
<dbReference type="RefSeq" id="WP_053474817.1">
    <property type="nucleotide sequence ID" value="NZ_CP085712.1"/>
</dbReference>
<feature type="coiled-coil region" evidence="1">
    <location>
        <begin position="285"/>
        <end position="371"/>
    </location>
</feature>
<dbReference type="EMBL" id="LJIX01000006">
    <property type="protein sequence ID" value="KQL18343.1"/>
    <property type="molecule type" value="Genomic_DNA"/>
</dbReference>
<evidence type="ECO:0000256" key="2">
    <source>
        <dbReference type="SAM" id="MobiDB-lite"/>
    </source>
</evidence>
<feature type="region of interest" description="Disordered" evidence="2">
    <location>
        <begin position="1"/>
        <end position="65"/>
    </location>
</feature>
<gene>
    <name evidence="3" type="ORF">AN957_06975</name>
</gene>
<protein>
    <submittedName>
        <fullName evidence="3">Uncharacterized protein</fullName>
    </submittedName>
</protein>
<accession>A0A0Q3VG06</accession>
<dbReference type="Proteomes" id="UP000050996">
    <property type="component" value="Unassembled WGS sequence"/>
</dbReference>
<evidence type="ECO:0000256" key="1">
    <source>
        <dbReference type="SAM" id="Coils"/>
    </source>
</evidence>
<dbReference type="PATRIC" id="fig|1637975.4.peg.1106"/>
<evidence type="ECO:0000313" key="3">
    <source>
        <dbReference type="EMBL" id="KQL18343.1"/>
    </source>
</evidence>
<keyword evidence="1" id="KW-0175">Coiled coil</keyword>
<sequence length="378" mass="42529">MVNNNNPFQGCCPISPISKPPNLPRLMGPQGPAGPPGPQGPQGIQGIQGIQGEQGAQGDPGPSTNLFVTEEQALVVEIPLLITDPVPIVNVQVTTNNDNERVKIDAIVSTRVQAVSSSTTFGLALIYELFRDGVPLTSAFVEGVYTRPEGTFQFYSWHPNFTFVDVPGPAGTYTYEIRASHRLNANPGNVVNIQAYNLGLTAEVFPPTNSFFAASTTAKTNFEEFNIHHASILKENKIPPLLLDTRQLNVLEMNNEKTNTEESTVLKESMDTEFKQKEKRLLPSIEELKLTVSEQQSKINLLTELLNKTTEENEKELDSLKIKLENKLTYFTNTKDLEKERAVLEIERKFQEKLQEIHEQYNNMLERLYEKFFLYRDK</sequence>
<comment type="caution">
    <text evidence="3">The sequence shown here is derived from an EMBL/GenBank/DDBJ whole genome shotgun (WGS) entry which is preliminary data.</text>
</comment>
<organism evidence="3 4">
    <name type="scientific">Cytobacillus solani</name>
    <dbReference type="NCBI Taxonomy" id="1637975"/>
    <lineage>
        <taxon>Bacteria</taxon>
        <taxon>Bacillati</taxon>
        <taxon>Bacillota</taxon>
        <taxon>Bacilli</taxon>
        <taxon>Bacillales</taxon>
        <taxon>Bacillaceae</taxon>
        <taxon>Cytobacillus</taxon>
    </lineage>
</organism>
<evidence type="ECO:0000313" key="4">
    <source>
        <dbReference type="Proteomes" id="UP000050996"/>
    </source>
</evidence>
<reference evidence="3 4" key="1">
    <citation type="submission" date="2015-09" db="EMBL/GenBank/DDBJ databases">
        <title>Genome sequencing project for genomic taxonomy and phylogenomics of Bacillus-like bacteria.</title>
        <authorList>
            <person name="Liu B."/>
            <person name="Wang J."/>
            <person name="Zhu Y."/>
            <person name="Liu G."/>
            <person name="Chen Q."/>
            <person name="Chen Z."/>
            <person name="Lan J."/>
            <person name="Che J."/>
            <person name="Ge C."/>
            <person name="Shi H."/>
            <person name="Pan Z."/>
            <person name="Liu X."/>
        </authorList>
    </citation>
    <scope>NUCLEOTIDE SEQUENCE [LARGE SCALE GENOMIC DNA]</scope>
    <source>
        <strain evidence="3 4">FJAT-18043</strain>
    </source>
</reference>
<feature type="compositionally biased region" description="Low complexity" evidence="2">
    <location>
        <begin position="41"/>
        <end position="57"/>
    </location>
</feature>
<dbReference type="AlphaFoldDB" id="A0A0Q3VG06"/>
<proteinExistence type="predicted"/>